<dbReference type="AlphaFoldDB" id="A0AAU8HX65"/>
<evidence type="ECO:0000259" key="2">
    <source>
        <dbReference type="Pfam" id="PF02557"/>
    </source>
</evidence>
<dbReference type="InterPro" id="IPR003709">
    <property type="entry name" value="VanY-like_core_dom"/>
</dbReference>
<dbReference type="InterPro" id="IPR044060">
    <property type="entry name" value="Bacterial_rp_domain"/>
</dbReference>
<proteinExistence type="predicted"/>
<keyword evidence="4" id="KW-0645">Protease</keyword>
<dbReference type="GO" id="GO:0004180">
    <property type="term" value="F:carboxypeptidase activity"/>
    <property type="evidence" value="ECO:0007669"/>
    <property type="project" value="UniProtKB-KW"/>
</dbReference>
<organism evidence="4">
    <name type="scientific">Proteinivorax hydrogeniformans</name>
    <dbReference type="NCBI Taxonomy" id="1826727"/>
    <lineage>
        <taxon>Bacteria</taxon>
        <taxon>Bacillati</taxon>
        <taxon>Bacillota</taxon>
        <taxon>Clostridia</taxon>
        <taxon>Eubacteriales</taxon>
        <taxon>Proteinivoracaceae</taxon>
        <taxon>Proteinivorax</taxon>
    </lineage>
</organism>
<dbReference type="Gene3D" id="3.30.1380.10">
    <property type="match status" value="1"/>
</dbReference>
<dbReference type="SUPFAM" id="SSF55166">
    <property type="entry name" value="Hedgehog/DD-peptidase"/>
    <property type="match status" value="1"/>
</dbReference>
<feature type="domain" description="D-alanyl-D-alanine carboxypeptidase-like core" evidence="2">
    <location>
        <begin position="233"/>
        <end position="360"/>
    </location>
</feature>
<keyword evidence="1" id="KW-0812">Transmembrane</keyword>
<dbReference type="RefSeq" id="WP_353894487.1">
    <property type="nucleotide sequence ID" value="NZ_CP159485.1"/>
</dbReference>
<dbReference type="InterPro" id="IPR009045">
    <property type="entry name" value="Zn_M74/Hedgehog-like"/>
</dbReference>
<reference evidence="4" key="2">
    <citation type="submission" date="2024-06" db="EMBL/GenBank/DDBJ databases">
        <authorList>
            <person name="Petrova K.O."/>
            <person name="Toshchakov S.V."/>
            <person name="Boltjanskaja Y.V."/>
            <person name="Kevbrin V.V."/>
        </authorList>
    </citation>
    <scope>NUCLEOTIDE SEQUENCE</scope>
    <source>
        <strain evidence="4">Z-710</strain>
    </source>
</reference>
<name>A0AAU8HX65_9FIRM</name>
<accession>A0AAU8HX65</accession>
<sequence>MLTLEKSYKNFAGIALAIAFIIILFFANSYLNSDNLPSGYALLTVEIGEVEGGKVSGGGQYKEGKNVTVKAQPKEGYKFVGWQKNDETISTQKIYDVNLKQSKTITAIFQEAATLTIKKGKIPGGTVEGSGQYKKGENVSAIAKPTTGYEFVGWEKNNTVISTDKEIELTLENDKKITAIFKLVDSPVENNLVIADGDYLKALVTKDTYLGRYHPADLKQIPVEYTHDGMHLELREETLEHLIVLLNVAKREGINELVARSGYRTFDFQKRIFANQVSRHGSEEQANIVSARPGQSEHQLGTAVDFSDSSGVLSESFANTSEGKWLAENAHKYGFIMSYPEDKKHITGYIYEPWHFRYVGIETAQKFKQSGHKTLTEFLKEQKQYFEKIDTN</sequence>
<keyword evidence="4" id="KW-0378">Hydrolase</keyword>
<gene>
    <name evidence="4" type="ORF">PRVXH_001292</name>
</gene>
<dbReference type="PANTHER" id="PTHR34385">
    <property type="entry name" value="D-ALANYL-D-ALANINE CARBOXYPEPTIDASE"/>
    <property type="match status" value="1"/>
</dbReference>
<keyword evidence="1" id="KW-0472">Membrane</keyword>
<dbReference type="CDD" id="cd14852">
    <property type="entry name" value="LD-carboxypeptidase"/>
    <property type="match status" value="1"/>
</dbReference>
<dbReference type="EMBL" id="CP159485">
    <property type="protein sequence ID" value="XCI29940.1"/>
    <property type="molecule type" value="Genomic_DNA"/>
</dbReference>
<evidence type="ECO:0000256" key="1">
    <source>
        <dbReference type="SAM" id="Phobius"/>
    </source>
</evidence>
<keyword evidence="4" id="KW-0121">Carboxypeptidase</keyword>
<dbReference type="InterPro" id="IPR052179">
    <property type="entry name" value="DD-CPase-like"/>
</dbReference>
<feature type="domain" description="Bacterial repeat" evidence="3">
    <location>
        <begin position="44"/>
        <end position="111"/>
    </location>
</feature>
<dbReference type="InterPro" id="IPR058193">
    <property type="entry name" value="VanY/YodJ_core_dom"/>
</dbReference>
<dbReference type="Pfam" id="PF18998">
    <property type="entry name" value="Flg_new_2"/>
    <property type="match status" value="2"/>
</dbReference>
<evidence type="ECO:0000259" key="3">
    <source>
        <dbReference type="Pfam" id="PF18998"/>
    </source>
</evidence>
<reference evidence="4" key="1">
    <citation type="journal article" date="2018" name="Antonie Van Leeuwenhoek">
        <title>Proteinivorax hydrogeniformans sp. nov., an anaerobic, haloalkaliphilic bacterium fermenting proteinaceous compounds with high hydrogen production.</title>
        <authorList>
            <person name="Boltyanskaya Y."/>
            <person name="Detkova E."/>
            <person name="Pimenov N."/>
            <person name="Kevbrin V."/>
        </authorList>
    </citation>
    <scope>NUCLEOTIDE SEQUENCE</scope>
    <source>
        <strain evidence="4">Z-710</strain>
    </source>
</reference>
<dbReference type="PANTHER" id="PTHR34385:SF1">
    <property type="entry name" value="PEPTIDOGLYCAN L-ALANYL-D-GLUTAMATE ENDOPEPTIDASE CWLK"/>
    <property type="match status" value="1"/>
</dbReference>
<evidence type="ECO:0000313" key="4">
    <source>
        <dbReference type="EMBL" id="XCI29940.1"/>
    </source>
</evidence>
<feature type="transmembrane region" description="Helical" evidence="1">
    <location>
        <begin position="12"/>
        <end position="31"/>
    </location>
</feature>
<keyword evidence="1" id="KW-1133">Transmembrane helix</keyword>
<feature type="domain" description="Bacterial repeat" evidence="3">
    <location>
        <begin position="122"/>
        <end position="183"/>
    </location>
</feature>
<dbReference type="GO" id="GO:0006508">
    <property type="term" value="P:proteolysis"/>
    <property type="evidence" value="ECO:0007669"/>
    <property type="project" value="InterPro"/>
</dbReference>
<protein>
    <submittedName>
        <fullName evidence="4">D-alanyl-D-alanine carboxypeptidase family protein</fullName>
    </submittedName>
</protein>
<dbReference type="Pfam" id="PF02557">
    <property type="entry name" value="VanY"/>
    <property type="match status" value="1"/>
</dbReference>